<dbReference type="Pfam" id="PF01850">
    <property type="entry name" value="PIN"/>
    <property type="match status" value="1"/>
</dbReference>
<evidence type="ECO:0000313" key="2">
    <source>
        <dbReference type="EMBL" id="VAX38223.1"/>
    </source>
</evidence>
<reference evidence="2" key="1">
    <citation type="submission" date="2018-06" db="EMBL/GenBank/DDBJ databases">
        <authorList>
            <person name="Zhirakovskaya E."/>
        </authorList>
    </citation>
    <scope>NUCLEOTIDE SEQUENCE</scope>
</reference>
<dbReference type="AlphaFoldDB" id="A0A3B1DN11"/>
<feature type="domain" description="PIN" evidence="1">
    <location>
        <begin position="2"/>
        <end position="124"/>
    </location>
</feature>
<accession>A0A3B1DN11</accession>
<dbReference type="EMBL" id="UOGJ01000153">
    <property type="protein sequence ID" value="VAX38223.1"/>
    <property type="molecule type" value="Genomic_DNA"/>
</dbReference>
<evidence type="ECO:0000259" key="1">
    <source>
        <dbReference type="SMART" id="SM00670"/>
    </source>
</evidence>
<dbReference type="InterPro" id="IPR029060">
    <property type="entry name" value="PIN-like_dom_sf"/>
</dbReference>
<sequence length="136" mass="15777">MSKIFIDTNILVYCLDQNDLKKQSESRKRLTDLQEKETGVISTQVLQEFYVTAIKKLRVEPLLVKKILHSFENFEIVSVDVHLINEAIDCSILQQISFWDALIVVTAEKAKCQVLWTEDLNHDQVIRGMLVKNIFL</sequence>
<dbReference type="Gene3D" id="3.40.50.1010">
    <property type="entry name" value="5'-nuclease"/>
    <property type="match status" value="1"/>
</dbReference>
<protein>
    <recommendedName>
        <fullName evidence="1">PIN domain-containing protein</fullName>
    </recommendedName>
</protein>
<dbReference type="SUPFAM" id="SSF88723">
    <property type="entry name" value="PIN domain-like"/>
    <property type="match status" value="1"/>
</dbReference>
<dbReference type="InterPro" id="IPR002716">
    <property type="entry name" value="PIN_dom"/>
</dbReference>
<name>A0A3B1DN11_9ZZZZ</name>
<proteinExistence type="predicted"/>
<organism evidence="2">
    <name type="scientific">hydrothermal vent metagenome</name>
    <dbReference type="NCBI Taxonomy" id="652676"/>
    <lineage>
        <taxon>unclassified sequences</taxon>
        <taxon>metagenomes</taxon>
        <taxon>ecological metagenomes</taxon>
    </lineage>
</organism>
<dbReference type="SMART" id="SM00670">
    <property type="entry name" value="PINc"/>
    <property type="match status" value="1"/>
</dbReference>
<gene>
    <name evidence="2" type="ORF">MNBD_UNCLBAC01-2011</name>
</gene>
<dbReference type="CDD" id="cd18692">
    <property type="entry name" value="PIN_VapC-like"/>
    <property type="match status" value="1"/>
</dbReference>